<organism evidence="2 3">
    <name type="scientific">Corynespora cassiicola Philippines</name>
    <dbReference type="NCBI Taxonomy" id="1448308"/>
    <lineage>
        <taxon>Eukaryota</taxon>
        <taxon>Fungi</taxon>
        <taxon>Dikarya</taxon>
        <taxon>Ascomycota</taxon>
        <taxon>Pezizomycotina</taxon>
        <taxon>Dothideomycetes</taxon>
        <taxon>Pleosporomycetidae</taxon>
        <taxon>Pleosporales</taxon>
        <taxon>Corynesporascaceae</taxon>
        <taxon>Corynespora</taxon>
    </lineage>
</organism>
<gene>
    <name evidence="2" type="ORF">BS50DRAFT_593860</name>
</gene>
<reference evidence="2 3" key="1">
    <citation type="journal article" date="2018" name="Front. Microbiol.">
        <title>Genome-Wide Analysis of Corynespora cassiicola Leaf Fall Disease Putative Effectors.</title>
        <authorList>
            <person name="Lopez D."/>
            <person name="Ribeiro S."/>
            <person name="Label P."/>
            <person name="Fumanal B."/>
            <person name="Venisse J.S."/>
            <person name="Kohler A."/>
            <person name="de Oliveira R.R."/>
            <person name="Labutti K."/>
            <person name="Lipzen A."/>
            <person name="Lail K."/>
            <person name="Bauer D."/>
            <person name="Ohm R.A."/>
            <person name="Barry K.W."/>
            <person name="Spatafora J."/>
            <person name="Grigoriev I.V."/>
            <person name="Martin F.M."/>
            <person name="Pujade-Renaud V."/>
        </authorList>
    </citation>
    <scope>NUCLEOTIDE SEQUENCE [LARGE SCALE GENOMIC DNA]</scope>
    <source>
        <strain evidence="2 3">Philippines</strain>
    </source>
</reference>
<dbReference type="EMBL" id="KZ678149">
    <property type="protein sequence ID" value="PSN60421.1"/>
    <property type="molecule type" value="Genomic_DNA"/>
</dbReference>
<dbReference type="InterPro" id="IPR032710">
    <property type="entry name" value="NTF2-like_dom_sf"/>
</dbReference>
<protein>
    <recommendedName>
        <fullName evidence="1">SnoaL-like domain-containing protein</fullName>
    </recommendedName>
</protein>
<dbReference type="SUPFAM" id="SSF54427">
    <property type="entry name" value="NTF2-like"/>
    <property type="match status" value="1"/>
</dbReference>
<dbReference type="AlphaFoldDB" id="A0A2T2N4R5"/>
<accession>A0A2T2N4R5</accession>
<sequence>MATPADLIRNVISRIAITLFSLFTPDAILEYPPPVGVHTGMPSAHNTVNTLLGNHSPFHSLTTQTIEIRNNTVTTVTYASISVAVPGVEGLQTRLGWYEDSLIENNGVWIVNQRTFKPFQKYVPISTGT</sequence>
<feature type="domain" description="SnoaL-like" evidence="1">
    <location>
        <begin position="21"/>
        <end position="115"/>
    </location>
</feature>
<dbReference type="InterPro" id="IPR037401">
    <property type="entry name" value="SnoaL-like"/>
</dbReference>
<dbReference type="Gene3D" id="3.10.450.50">
    <property type="match status" value="1"/>
</dbReference>
<dbReference type="Proteomes" id="UP000240883">
    <property type="component" value="Unassembled WGS sequence"/>
</dbReference>
<evidence type="ECO:0000259" key="1">
    <source>
        <dbReference type="Pfam" id="PF13577"/>
    </source>
</evidence>
<dbReference type="Pfam" id="PF13577">
    <property type="entry name" value="SnoaL_4"/>
    <property type="match status" value="1"/>
</dbReference>
<dbReference type="OrthoDB" id="2148716at2759"/>
<proteinExistence type="predicted"/>
<evidence type="ECO:0000313" key="3">
    <source>
        <dbReference type="Proteomes" id="UP000240883"/>
    </source>
</evidence>
<keyword evidence="3" id="KW-1185">Reference proteome</keyword>
<name>A0A2T2N4R5_CORCC</name>
<evidence type="ECO:0000313" key="2">
    <source>
        <dbReference type="EMBL" id="PSN60421.1"/>
    </source>
</evidence>